<comment type="caution">
    <text evidence="3">The sequence shown here is derived from an EMBL/GenBank/DDBJ whole genome shotgun (WGS) entry which is preliminary data.</text>
</comment>
<evidence type="ECO:0000313" key="3">
    <source>
        <dbReference type="EMBL" id="OXA53636.1"/>
    </source>
</evidence>
<feature type="signal peptide" evidence="2">
    <location>
        <begin position="1"/>
        <end position="19"/>
    </location>
</feature>
<dbReference type="Proteomes" id="UP000198287">
    <property type="component" value="Unassembled WGS sequence"/>
</dbReference>
<feature type="transmembrane region" description="Helical" evidence="1">
    <location>
        <begin position="312"/>
        <end position="335"/>
    </location>
</feature>
<reference evidence="3 4" key="1">
    <citation type="submission" date="2015-12" db="EMBL/GenBank/DDBJ databases">
        <title>The genome of Folsomia candida.</title>
        <authorList>
            <person name="Faddeeva A."/>
            <person name="Derks M.F."/>
            <person name="Anvar Y."/>
            <person name="Smit S."/>
            <person name="Van Straalen N."/>
            <person name="Roelofs D."/>
        </authorList>
    </citation>
    <scope>NUCLEOTIDE SEQUENCE [LARGE SCALE GENOMIC DNA]</scope>
    <source>
        <strain evidence="3 4">VU population</strain>
        <tissue evidence="3">Whole body</tissue>
    </source>
</reference>
<gene>
    <name evidence="3" type="ORF">Fcan01_10367</name>
</gene>
<proteinExistence type="predicted"/>
<evidence type="ECO:0000256" key="2">
    <source>
        <dbReference type="SAM" id="SignalP"/>
    </source>
</evidence>
<organism evidence="3 4">
    <name type="scientific">Folsomia candida</name>
    <name type="common">Springtail</name>
    <dbReference type="NCBI Taxonomy" id="158441"/>
    <lineage>
        <taxon>Eukaryota</taxon>
        <taxon>Metazoa</taxon>
        <taxon>Ecdysozoa</taxon>
        <taxon>Arthropoda</taxon>
        <taxon>Hexapoda</taxon>
        <taxon>Collembola</taxon>
        <taxon>Entomobryomorpha</taxon>
        <taxon>Isotomoidea</taxon>
        <taxon>Isotomidae</taxon>
        <taxon>Proisotominae</taxon>
        <taxon>Folsomia</taxon>
    </lineage>
</organism>
<evidence type="ECO:0000313" key="4">
    <source>
        <dbReference type="Proteomes" id="UP000198287"/>
    </source>
</evidence>
<keyword evidence="1" id="KW-0472">Membrane</keyword>
<keyword evidence="2" id="KW-0732">Signal</keyword>
<keyword evidence="1" id="KW-1133">Transmembrane helix</keyword>
<accession>A0A226EAG7</accession>
<evidence type="ECO:0000256" key="1">
    <source>
        <dbReference type="SAM" id="Phobius"/>
    </source>
</evidence>
<feature type="chain" id="PRO_5013144253" evidence="2">
    <location>
        <begin position="20"/>
        <end position="353"/>
    </location>
</feature>
<sequence length="353" mass="40348">MASNILLLLNLLLSPKFNCILKVKRFTTNHETLDLTNFLLLGHTPHENRFSRLVTIHDELHDSLSFTVTYSDPNVQSLPAFKFSAKQRCAVNLMIAAKNTDNYKRYSYQYSRSDAFLNPAYFSSIYVALNSPIIMQQMPADFKMPGNFYLITAKTVPSKGYVFTLWYFCAYCHHRFLEVSTDPKSFTLWNLKQFWSSKISFLLRTQNQGQDYITANLTCSSSLFKGGLFACLAVERYTESLLRSLNNSLVDSRDTWRSKKYGLIAIQINRGLIPLWEVNKFSNTRTISCDLTYCNLESREEIASFSVWVSPFYLNAWCGILICIAFSAIFVTSLFKGVTLAGISEGCWGILIL</sequence>
<dbReference type="AlphaFoldDB" id="A0A226EAG7"/>
<name>A0A226EAG7_FOLCA</name>
<dbReference type="EMBL" id="LNIX01000005">
    <property type="protein sequence ID" value="OXA53636.1"/>
    <property type="molecule type" value="Genomic_DNA"/>
</dbReference>
<keyword evidence="4" id="KW-1185">Reference proteome</keyword>
<keyword evidence="1" id="KW-0812">Transmembrane</keyword>
<protein>
    <submittedName>
        <fullName evidence="3">Uncharacterized protein</fullName>
    </submittedName>
</protein>